<reference evidence="2" key="1">
    <citation type="submission" date="2013-09" db="EMBL/GenBank/DDBJ databases">
        <title>Corchorus olitorius genome sequencing.</title>
        <authorList>
            <person name="Alam M."/>
            <person name="Haque M.S."/>
            <person name="Islam M.S."/>
            <person name="Emdad E.M."/>
            <person name="Islam M.M."/>
            <person name="Ahmed B."/>
            <person name="Halim A."/>
            <person name="Hossen Q.M.M."/>
            <person name="Hossain M.Z."/>
            <person name="Ahmed R."/>
            <person name="Khan M.M."/>
            <person name="Islam R."/>
            <person name="Rashid M.M."/>
            <person name="Khan S.A."/>
            <person name="Rahman M.S."/>
            <person name="Alam M."/>
            <person name="Yahiya A.S."/>
            <person name="Khan M.S."/>
            <person name="Azam M.S."/>
            <person name="Haque T."/>
            <person name="Lashkar M.Z.H."/>
            <person name="Akhand A.I."/>
            <person name="Morshed G."/>
            <person name="Roy S."/>
            <person name="Uddin K.S."/>
            <person name="Rabeya T."/>
            <person name="Hossain A.S."/>
            <person name="Chowdhury A."/>
            <person name="Snigdha A.R."/>
            <person name="Mortoza M.S."/>
            <person name="Matin S.A."/>
            <person name="Hoque S.M.E."/>
            <person name="Islam M.K."/>
            <person name="Roy D.K."/>
            <person name="Haider R."/>
            <person name="Moosa M.M."/>
            <person name="Elias S.M."/>
            <person name="Hasan A.M."/>
            <person name="Jahan S."/>
            <person name="Shafiuddin M."/>
            <person name="Mahmood N."/>
            <person name="Shommy N.S."/>
        </authorList>
    </citation>
    <scope>NUCLEOTIDE SEQUENCE [LARGE SCALE GENOMIC DNA]</scope>
    <source>
        <strain evidence="2">cv. O-4</strain>
    </source>
</reference>
<comment type="caution">
    <text evidence="1">The sequence shown here is derived from an EMBL/GenBank/DDBJ whole genome shotgun (WGS) entry which is preliminary data.</text>
</comment>
<name>A0A1R3GVQ8_9ROSI</name>
<organism evidence="1 2">
    <name type="scientific">Corchorus olitorius</name>
    <dbReference type="NCBI Taxonomy" id="93759"/>
    <lineage>
        <taxon>Eukaryota</taxon>
        <taxon>Viridiplantae</taxon>
        <taxon>Streptophyta</taxon>
        <taxon>Embryophyta</taxon>
        <taxon>Tracheophyta</taxon>
        <taxon>Spermatophyta</taxon>
        <taxon>Magnoliopsida</taxon>
        <taxon>eudicotyledons</taxon>
        <taxon>Gunneridae</taxon>
        <taxon>Pentapetalae</taxon>
        <taxon>rosids</taxon>
        <taxon>malvids</taxon>
        <taxon>Malvales</taxon>
        <taxon>Malvaceae</taxon>
        <taxon>Grewioideae</taxon>
        <taxon>Apeibeae</taxon>
        <taxon>Corchorus</taxon>
    </lineage>
</organism>
<dbReference type="Proteomes" id="UP000187203">
    <property type="component" value="Unassembled WGS sequence"/>
</dbReference>
<dbReference type="AlphaFoldDB" id="A0A1R3GVQ8"/>
<sequence length="35" mass="3843">MLMKISIGDHHQPPHWSLVGTTMAAEIPDSTLLNT</sequence>
<proteinExistence type="predicted"/>
<protein>
    <submittedName>
        <fullName evidence="1">Uncharacterized protein</fullName>
    </submittedName>
</protein>
<evidence type="ECO:0000313" key="1">
    <source>
        <dbReference type="EMBL" id="OMO62136.1"/>
    </source>
</evidence>
<accession>A0A1R3GVQ8</accession>
<gene>
    <name evidence="1" type="ORF">COLO4_33199</name>
</gene>
<evidence type="ECO:0000313" key="2">
    <source>
        <dbReference type="Proteomes" id="UP000187203"/>
    </source>
</evidence>
<dbReference type="EMBL" id="AWUE01021464">
    <property type="protein sequence ID" value="OMO62136.1"/>
    <property type="molecule type" value="Genomic_DNA"/>
</dbReference>
<keyword evidence="2" id="KW-1185">Reference proteome</keyword>